<organism evidence="6 7">
    <name type="scientific">Variovorax rhizosphaerae</name>
    <dbReference type="NCBI Taxonomy" id="1836200"/>
    <lineage>
        <taxon>Bacteria</taxon>
        <taxon>Pseudomonadati</taxon>
        <taxon>Pseudomonadota</taxon>
        <taxon>Betaproteobacteria</taxon>
        <taxon>Burkholderiales</taxon>
        <taxon>Comamonadaceae</taxon>
        <taxon>Variovorax</taxon>
    </lineage>
</organism>
<name>A0ABU8WYP1_9BURK</name>
<evidence type="ECO:0000259" key="4">
    <source>
        <dbReference type="PROSITE" id="PS50043"/>
    </source>
</evidence>
<dbReference type="SUPFAM" id="SSF55073">
    <property type="entry name" value="Nucleotide cyclase"/>
    <property type="match status" value="1"/>
</dbReference>
<keyword evidence="7" id="KW-1185">Reference proteome</keyword>
<dbReference type="InterPro" id="IPR029787">
    <property type="entry name" value="Nucleotide_cyclase"/>
</dbReference>
<evidence type="ECO:0000256" key="2">
    <source>
        <dbReference type="ARBA" id="ARBA00022840"/>
    </source>
</evidence>
<protein>
    <submittedName>
        <fullName evidence="6">AAA family ATPase</fullName>
    </submittedName>
</protein>
<dbReference type="Gene3D" id="1.25.40.10">
    <property type="entry name" value="Tetratricopeptide repeat domain"/>
    <property type="match status" value="1"/>
</dbReference>
<evidence type="ECO:0000256" key="1">
    <source>
        <dbReference type="ARBA" id="ARBA00022741"/>
    </source>
</evidence>
<dbReference type="PANTHER" id="PTHR16305:SF28">
    <property type="entry name" value="GUANYLATE CYCLASE DOMAIN-CONTAINING PROTEIN"/>
    <property type="match status" value="1"/>
</dbReference>
<dbReference type="EMBL" id="JBBKZT010000047">
    <property type="protein sequence ID" value="MEJ8852534.1"/>
    <property type="molecule type" value="Genomic_DNA"/>
</dbReference>
<comment type="caution">
    <text evidence="6">The sequence shown here is derived from an EMBL/GenBank/DDBJ whole genome shotgun (WGS) entry which is preliminary data.</text>
</comment>
<keyword evidence="1" id="KW-0547">Nucleotide-binding</keyword>
<dbReference type="PRINTS" id="PR00038">
    <property type="entry name" value="HTHLUXR"/>
</dbReference>
<dbReference type="Gene3D" id="3.40.50.300">
    <property type="entry name" value="P-loop containing nucleotide triphosphate hydrolases"/>
    <property type="match status" value="1"/>
</dbReference>
<dbReference type="CDD" id="cd07302">
    <property type="entry name" value="CHD"/>
    <property type="match status" value="1"/>
</dbReference>
<dbReference type="RefSeq" id="WP_340348480.1">
    <property type="nucleotide sequence ID" value="NZ_JBBKZT010000047.1"/>
</dbReference>
<dbReference type="Pfam" id="PF00196">
    <property type="entry name" value="GerE"/>
    <property type="match status" value="1"/>
</dbReference>
<dbReference type="PROSITE" id="PS50125">
    <property type="entry name" value="GUANYLATE_CYCLASE_2"/>
    <property type="match status" value="1"/>
</dbReference>
<sequence>MPTDSSVKHRLRAILAADAVGFSRLMAVDEGATVAALDAARAVFRQHVAAHHGRVVDMAGDSVLAVFDAATGAVDAALAVQQSLGRSTEAVTEDRRMRFRIGVHLGDVVEKEDGSVYGDGVNVAARLQARADPGGITVSDAVRGVVLGKVDARFIDRGEPSLKNIATPIHAFAIDLGAGAGTRANGGRATVADTQAGAAPSAPGAAAAPANATVQRPPPRPAGLFVGRRTEIAQLAKALDSARKGRGQVVLLAGSGGMGKTRLAQEMAAHAEQEGVSVLWGRCLEEPGAPPYWPWRQLIRGYLRSSGDPRPAETLGTGLPDIASIVPEVAEAVALQPSAAQTEALDTAQSRFQLFDAVAGFWRRAARRVPQVLIFEDLHWADATSLRLFAFLAAELEDSALLLIGTYRDTELSRQHPLFDTLGELARSPVLRRIELSGLSERETQEFIAAATGAAAGAHLADAIHARTEGHPLFLEETMRFMIEARSPNAPGSMDELLQKIPTGIREVIGKRLNRLSMPASRLLAIAACIGRVFELDLLAQLDTDKSEDDVLEALEEALAVRLIEPVPQTRQFRFSHALIRECVYDEMLGLRRARLHLRIAEILEARDGSEDPALLPQLAYHFSEAGPGAAVKALDYAQQSAEHATQLLAFEEAARLYRLALHLQQQHFGKDAAQRCALLLALSEVEILLGAGERARAACQEAAGLARSQGLATLFAQAAMDFEVSNAEASRSGEMSVALLLEALALHRTDDPLRVELLAHLCRAYVYCSLAGDAKEVHRRAVALARRLGDRKGLCLALSSITAGVYWPDQLRERLAAANEAWSIADSLKLHRYLLRLLPYYLQDLITAGDVATLARVRAHGLRKAQETGALHEQAISSYLEGVIAINEGRFTDAEAWAGKGLAIGRRANEALAVGVYGMQMFCLRREQGRLRETLPLLQHFVRTTPQAQTWVPGLAVLYAELDMRAECQVQFDSLPWERASTAAIDASTMTVMMFAAEVCIYLGDATRAAVLYPVLKGHAGANLLADSGGPCLGSADRLLGGLAMVMRQWVVAQRHFEVALAMDAQTGSRTWLAHSRHAYAVMLHRRALAGDTDRARALLAEALADATALGMQALAQRITALTDTIAAPPPVLPCGLTEREVGVLRLIAIGRNNREIGQALEISPNTVANHVRSILEKTYTANRTEAAAFARREGLLSE</sequence>
<dbReference type="PROSITE" id="PS50043">
    <property type="entry name" value="HTH_LUXR_2"/>
    <property type="match status" value="1"/>
</dbReference>
<dbReference type="SMART" id="SM00421">
    <property type="entry name" value="HTH_LUXR"/>
    <property type="match status" value="1"/>
</dbReference>
<feature type="region of interest" description="Disordered" evidence="3">
    <location>
        <begin position="194"/>
        <end position="218"/>
    </location>
</feature>
<dbReference type="Gene3D" id="1.10.10.10">
    <property type="entry name" value="Winged helix-like DNA-binding domain superfamily/Winged helix DNA-binding domain"/>
    <property type="match status" value="1"/>
</dbReference>
<proteinExistence type="predicted"/>
<accession>A0ABU8WYP1</accession>
<dbReference type="CDD" id="cd06170">
    <property type="entry name" value="LuxR_C_like"/>
    <property type="match status" value="1"/>
</dbReference>
<dbReference type="InterPro" id="IPR016032">
    <property type="entry name" value="Sig_transdc_resp-reg_C-effctor"/>
</dbReference>
<feature type="compositionally biased region" description="Low complexity" evidence="3">
    <location>
        <begin position="194"/>
        <end position="212"/>
    </location>
</feature>
<evidence type="ECO:0000313" key="6">
    <source>
        <dbReference type="EMBL" id="MEJ8852534.1"/>
    </source>
</evidence>
<dbReference type="PROSITE" id="PS00622">
    <property type="entry name" value="HTH_LUXR_1"/>
    <property type="match status" value="1"/>
</dbReference>
<reference evidence="6 7" key="1">
    <citation type="submission" date="2024-03" db="EMBL/GenBank/DDBJ databases">
        <title>Novel species of the genus Variovorax.</title>
        <authorList>
            <person name="Liu Q."/>
            <person name="Xin Y.-H."/>
        </authorList>
    </citation>
    <scope>NUCLEOTIDE SEQUENCE [LARGE SCALE GENOMIC DNA]</scope>
    <source>
        <strain evidence="6 7">KACC 18900</strain>
    </source>
</reference>
<keyword evidence="2" id="KW-0067">ATP-binding</keyword>
<evidence type="ECO:0000259" key="5">
    <source>
        <dbReference type="PROSITE" id="PS50125"/>
    </source>
</evidence>
<dbReference type="InterPro" id="IPR000792">
    <property type="entry name" value="Tscrpt_reg_LuxR_C"/>
</dbReference>
<evidence type="ECO:0000256" key="3">
    <source>
        <dbReference type="SAM" id="MobiDB-lite"/>
    </source>
</evidence>
<dbReference type="Pfam" id="PF13191">
    <property type="entry name" value="AAA_16"/>
    <property type="match status" value="1"/>
</dbReference>
<dbReference type="InterPro" id="IPR001054">
    <property type="entry name" value="A/G_cyclase"/>
</dbReference>
<dbReference type="InterPro" id="IPR036388">
    <property type="entry name" value="WH-like_DNA-bd_sf"/>
</dbReference>
<dbReference type="InterPro" id="IPR041664">
    <property type="entry name" value="AAA_16"/>
</dbReference>
<dbReference type="InterPro" id="IPR011990">
    <property type="entry name" value="TPR-like_helical_dom_sf"/>
</dbReference>
<dbReference type="Proteomes" id="UP001385892">
    <property type="component" value="Unassembled WGS sequence"/>
</dbReference>
<dbReference type="SUPFAM" id="SSF46894">
    <property type="entry name" value="C-terminal effector domain of the bipartite response regulators"/>
    <property type="match status" value="1"/>
</dbReference>
<dbReference type="SUPFAM" id="SSF52540">
    <property type="entry name" value="P-loop containing nucleoside triphosphate hydrolases"/>
    <property type="match status" value="1"/>
</dbReference>
<feature type="domain" description="Guanylate cyclase" evidence="5">
    <location>
        <begin position="13"/>
        <end position="128"/>
    </location>
</feature>
<dbReference type="Pfam" id="PF00211">
    <property type="entry name" value="Guanylate_cyc"/>
    <property type="match status" value="1"/>
</dbReference>
<gene>
    <name evidence="6" type="ORF">WKW82_38370</name>
</gene>
<dbReference type="Gene3D" id="3.30.70.1230">
    <property type="entry name" value="Nucleotide cyclase"/>
    <property type="match status" value="1"/>
</dbReference>
<dbReference type="InterPro" id="IPR027417">
    <property type="entry name" value="P-loop_NTPase"/>
</dbReference>
<feature type="domain" description="HTH luxR-type" evidence="4">
    <location>
        <begin position="1131"/>
        <end position="1196"/>
    </location>
</feature>
<dbReference type="PANTHER" id="PTHR16305">
    <property type="entry name" value="TESTICULAR SOLUBLE ADENYLYL CYCLASE"/>
    <property type="match status" value="1"/>
</dbReference>
<evidence type="ECO:0000313" key="7">
    <source>
        <dbReference type="Proteomes" id="UP001385892"/>
    </source>
</evidence>